<comment type="caution">
    <text evidence="3">The sequence shown here is derived from an EMBL/GenBank/DDBJ whole genome shotgun (WGS) entry which is preliminary data.</text>
</comment>
<dbReference type="Pfam" id="PF00535">
    <property type="entry name" value="Glycos_transf_2"/>
    <property type="match status" value="1"/>
</dbReference>
<dbReference type="EMBL" id="PQGD01000001">
    <property type="protein sequence ID" value="POP50712.1"/>
    <property type="molecule type" value="Genomic_DNA"/>
</dbReference>
<name>A0A2P5GVZ0_9ENTR</name>
<dbReference type="Proteomes" id="UP000247005">
    <property type="component" value="Unassembled WGS sequence"/>
</dbReference>
<dbReference type="InterPro" id="IPR029044">
    <property type="entry name" value="Nucleotide-diphossugar_trans"/>
</dbReference>
<dbReference type="AlphaFoldDB" id="A0A2P5GVZ0"/>
<dbReference type="EMBL" id="PQGE01000001">
    <property type="protein sequence ID" value="POP47701.1"/>
    <property type="molecule type" value="Genomic_DNA"/>
</dbReference>
<dbReference type="CDD" id="cd02526">
    <property type="entry name" value="GT2_RfbF_like"/>
    <property type="match status" value="1"/>
</dbReference>
<dbReference type="SUPFAM" id="SSF53448">
    <property type="entry name" value="Nucleotide-diphospho-sugar transferases"/>
    <property type="match status" value="1"/>
</dbReference>
<evidence type="ECO:0000313" key="2">
    <source>
        <dbReference type="EMBL" id="POP47701.1"/>
    </source>
</evidence>
<evidence type="ECO:0000313" key="5">
    <source>
        <dbReference type="Proteomes" id="UP000247005"/>
    </source>
</evidence>
<proteinExistence type="predicted"/>
<dbReference type="Gene3D" id="3.90.550.10">
    <property type="entry name" value="Spore Coat Polysaccharide Biosynthesis Protein SpsA, Chain A"/>
    <property type="match status" value="1"/>
</dbReference>
<evidence type="ECO:0000313" key="3">
    <source>
        <dbReference type="EMBL" id="POP50712.1"/>
    </source>
</evidence>
<evidence type="ECO:0000259" key="1">
    <source>
        <dbReference type="Pfam" id="PF00535"/>
    </source>
</evidence>
<keyword evidence="4" id="KW-1185">Reference proteome</keyword>
<reference evidence="4 5" key="1">
    <citation type="submission" date="2018-01" db="EMBL/GenBank/DDBJ databases">
        <title>Superficieibacter electus gen. nov., sp. nov., an extended-spectrum beta-lactamase possessing member of the Enterobacteriaceae family, isolated from intensive care unit surfaces.</title>
        <authorList>
            <person name="Potter R.F."/>
            <person name="D'Souza A.W."/>
        </authorList>
    </citation>
    <scope>NUCLEOTIDE SEQUENCE [LARGE SCALE GENOMIC DNA]</scope>
    <source>
        <strain evidence="3 5">BP-1</strain>
        <strain evidence="2 4">BP-2</strain>
    </source>
</reference>
<keyword evidence="3" id="KW-0808">Transferase</keyword>
<dbReference type="OrthoDB" id="9771846at2"/>
<organism evidence="3 5">
    <name type="scientific">Superficieibacter electus</name>
    <dbReference type="NCBI Taxonomy" id="2022662"/>
    <lineage>
        <taxon>Bacteria</taxon>
        <taxon>Pseudomonadati</taxon>
        <taxon>Pseudomonadota</taxon>
        <taxon>Gammaproteobacteria</taxon>
        <taxon>Enterobacterales</taxon>
        <taxon>Enterobacteriaceae</taxon>
        <taxon>Superficieibacter</taxon>
    </lineage>
</organism>
<evidence type="ECO:0000313" key="4">
    <source>
        <dbReference type="Proteomes" id="UP000237073"/>
    </source>
</evidence>
<dbReference type="InterPro" id="IPR001173">
    <property type="entry name" value="Glyco_trans_2-like"/>
</dbReference>
<gene>
    <name evidence="3" type="ORF">CHU32_00720</name>
    <name evidence="2" type="ORF">CHU33_00720</name>
</gene>
<feature type="domain" description="Glycosyltransferase 2-like" evidence="1">
    <location>
        <begin position="13"/>
        <end position="137"/>
    </location>
</feature>
<protein>
    <submittedName>
        <fullName evidence="3">Glycosyl transferase 2 family protein</fullName>
    </submittedName>
</protein>
<dbReference type="GO" id="GO:0016740">
    <property type="term" value="F:transferase activity"/>
    <property type="evidence" value="ECO:0007669"/>
    <property type="project" value="UniProtKB-KW"/>
</dbReference>
<accession>A0A2P5GVZ0</accession>
<dbReference type="Proteomes" id="UP000237073">
    <property type="component" value="Unassembled WGS sequence"/>
</dbReference>
<sequence length="301" mass="34580">MLYMQSSVKITALVVSYNPSLELLYKNIISIKSQVDKIILVDNSDSFSIQEGVANLFKKDEDIIIIQLKKNLGIAYAQNLAIMRAIKENSDFVITFDQDSSVQEGLINCLYEEYNLAKQSLGNKVACIGPSVINERDNVRYEKYFKNSVCLLPTIYSVKSIISSGTLYNTEIFSIVGLNKAEWFIDSIDIEWCYRARYLGYHILMTTKVAMKHNLGAKDISLFFGKSINVGSPIRLYYVYRNWIFSLREPHFPFKYKIKLISMMPIKFLIFSMISPKRKRMSYILKGISDGLKKNHSLNGE</sequence>